<evidence type="ECO:0000256" key="1">
    <source>
        <dbReference type="SAM" id="Phobius"/>
    </source>
</evidence>
<proteinExistence type="predicted"/>
<keyword evidence="1" id="KW-1133">Transmembrane helix</keyword>
<feature type="transmembrane region" description="Helical" evidence="1">
    <location>
        <begin position="18"/>
        <end position="34"/>
    </location>
</feature>
<keyword evidence="1" id="KW-0472">Membrane</keyword>
<reference evidence="3" key="2">
    <citation type="submission" date="2014-05" db="EMBL/GenBank/DDBJ databases">
        <title>Draft genome sequence of Virgibacillus massiliensis Vm-5.</title>
        <authorList>
            <person name="Khelaifia S."/>
            <person name="Croce O."/>
            <person name="Lagier J.C."/>
            <person name="Raoult D."/>
        </authorList>
    </citation>
    <scope>NUCLEOTIDE SEQUENCE [LARGE SCALE GENOMIC DNA]</scope>
    <source>
        <strain evidence="3">Vm-5</strain>
    </source>
</reference>
<organism evidence="2 3">
    <name type="scientific">Virgibacillus massiliensis</name>
    <dbReference type="NCBI Taxonomy" id="1462526"/>
    <lineage>
        <taxon>Bacteria</taxon>
        <taxon>Bacillati</taxon>
        <taxon>Bacillota</taxon>
        <taxon>Bacilli</taxon>
        <taxon>Bacillales</taxon>
        <taxon>Bacillaceae</taxon>
        <taxon>Virgibacillus</taxon>
    </lineage>
</organism>
<dbReference type="Proteomes" id="UP000028875">
    <property type="component" value="Unassembled WGS sequence"/>
</dbReference>
<dbReference type="EMBL" id="CCDP010000003">
    <property type="protein sequence ID" value="CDQ41848.1"/>
    <property type="molecule type" value="Genomic_DNA"/>
</dbReference>
<keyword evidence="3" id="KW-1185">Reference proteome</keyword>
<reference evidence="2 3" key="1">
    <citation type="submission" date="2014-03" db="EMBL/GenBank/DDBJ databases">
        <authorList>
            <person name="Urmite Genomes U."/>
        </authorList>
    </citation>
    <scope>NUCLEOTIDE SEQUENCE [LARGE SCALE GENOMIC DNA]</scope>
    <source>
        <strain evidence="2 3">Vm-5</strain>
    </source>
</reference>
<keyword evidence="1" id="KW-0812">Transmembrane</keyword>
<comment type="caution">
    <text evidence="2">The sequence shown here is derived from an EMBL/GenBank/DDBJ whole genome shotgun (WGS) entry which is preliminary data.</text>
</comment>
<accession>A0A024QH03</accession>
<sequence length="35" mass="4070">MKNLLIKFVQQDATDKKIQLVFVGMLAFLFFALTH</sequence>
<gene>
    <name evidence="2" type="ORF">BN990_04227</name>
</gene>
<protein>
    <submittedName>
        <fullName evidence="2">Uncharacterized protein</fullName>
    </submittedName>
</protein>
<evidence type="ECO:0000313" key="2">
    <source>
        <dbReference type="EMBL" id="CDQ41848.1"/>
    </source>
</evidence>
<dbReference type="STRING" id="1462526.BN990_04227"/>
<name>A0A024QH03_9BACI</name>
<evidence type="ECO:0000313" key="3">
    <source>
        <dbReference type="Proteomes" id="UP000028875"/>
    </source>
</evidence>
<dbReference type="AlphaFoldDB" id="A0A024QH03"/>